<dbReference type="Pfam" id="PF19858">
    <property type="entry name" value="OxRdtase_C"/>
    <property type="match status" value="1"/>
</dbReference>
<dbReference type="PANTHER" id="PTHR43377">
    <property type="entry name" value="BILIVERDIN REDUCTASE A"/>
    <property type="match status" value="1"/>
</dbReference>
<dbReference type="Gene3D" id="3.30.360.10">
    <property type="entry name" value="Dihydrodipicolinate Reductase, domain 2"/>
    <property type="match status" value="1"/>
</dbReference>
<dbReference type="InterPro" id="IPR045560">
    <property type="entry name" value="LigC_C"/>
</dbReference>
<accession>A0A1F6CCG4</accession>
<evidence type="ECO:0000259" key="2">
    <source>
        <dbReference type="Pfam" id="PF19858"/>
    </source>
</evidence>
<dbReference type="InterPro" id="IPR051450">
    <property type="entry name" value="Gfo/Idh/MocA_Oxidoreductases"/>
</dbReference>
<sequence length="328" mass="36518">MDTLNCCVVGYGGIAAFHVEALKRIEGVRLHTLVGRRPGPTEAFGRERGFAKTTTRYEEALADPEVDAVIVTAPSEFHHEMASGALRAGKDALVEIPLAMSRRGAEELAGLARRTGRKLMVAHTRRFAPTGRFVKDFLASGRAGRVHQHHSYSFWLRHENVGWTGYRRSWVDDVLFHHACHHVDFALWAIGAPVRRVRGELSPLDPRTGTSLDVSLLMRHADECITTVSLSYNARQGISGDTFICEEGTLTLSGDRVTFGGEVVFASDNNFQEGMLAQDREFVDAIREDRQPSCSAEDGLMALTALQEVYDQMVALEGEDKYRRRWGM</sequence>
<comment type="caution">
    <text evidence="3">The sequence shown here is derived from an EMBL/GenBank/DDBJ whole genome shotgun (WGS) entry which is preliminary data.</text>
</comment>
<dbReference type="Pfam" id="PF01408">
    <property type="entry name" value="GFO_IDH_MocA"/>
    <property type="match status" value="1"/>
</dbReference>
<evidence type="ECO:0000259" key="1">
    <source>
        <dbReference type="Pfam" id="PF01408"/>
    </source>
</evidence>
<name>A0A1F6CCG4_HANXR</name>
<dbReference type="SUPFAM" id="SSF55347">
    <property type="entry name" value="Glyceraldehyde-3-phosphate dehydrogenase-like, C-terminal domain"/>
    <property type="match status" value="1"/>
</dbReference>
<reference evidence="3 4" key="1">
    <citation type="journal article" date="2016" name="Nat. Commun.">
        <title>Thousands of microbial genomes shed light on interconnected biogeochemical processes in an aquifer system.</title>
        <authorList>
            <person name="Anantharaman K."/>
            <person name="Brown C.T."/>
            <person name="Hug L.A."/>
            <person name="Sharon I."/>
            <person name="Castelle C.J."/>
            <person name="Probst A.J."/>
            <person name="Thomas B.C."/>
            <person name="Singh A."/>
            <person name="Wilkins M.J."/>
            <person name="Karaoz U."/>
            <person name="Brodie E.L."/>
            <person name="Williams K.H."/>
            <person name="Hubbard S.S."/>
            <person name="Banfield J.F."/>
        </authorList>
    </citation>
    <scope>NUCLEOTIDE SEQUENCE [LARGE SCALE GENOMIC DNA]</scope>
    <source>
        <strain evidence="4">RIFCSPLOWO2_12_FULL_64_10</strain>
    </source>
</reference>
<feature type="domain" description="4-carboxy-2-hydroxymuconate-6-semialdehyde dehydrogenase-like C-terminal" evidence="2">
    <location>
        <begin position="130"/>
        <end position="257"/>
    </location>
</feature>
<dbReference type="AlphaFoldDB" id="A0A1F6CCG4"/>
<dbReference type="PANTHER" id="PTHR43377:SF1">
    <property type="entry name" value="BILIVERDIN REDUCTASE A"/>
    <property type="match status" value="1"/>
</dbReference>
<dbReference type="Gene3D" id="3.40.50.720">
    <property type="entry name" value="NAD(P)-binding Rossmann-like Domain"/>
    <property type="match status" value="1"/>
</dbReference>
<dbReference type="SUPFAM" id="SSF51735">
    <property type="entry name" value="NAD(P)-binding Rossmann-fold domains"/>
    <property type="match status" value="1"/>
</dbReference>
<dbReference type="EMBL" id="MFKF01000281">
    <property type="protein sequence ID" value="OGG46886.1"/>
    <property type="molecule type" value="Genomic_DNA"/>
</dbReference>
<feature type="domain" description="Gfo/Idh/MocA-like oxidoreductase N-terminal" evidence="1">
    <location>
        <begin position="4"/>
        <end position="123"/>
    </location>
</feature>
<evidence type="ECO:0000313" key="3">
    <source>
        <dbReference type="EMBL" id="OGG46886.1"/>
    </source>
</evidence>
<dbReference type="Proteomes" id="UP000178606">
    <property type="component" value="Unassembled WGS sequence"/>
</dbReference>
<dbReference type="InterPro" id="IPR036291">
    <property type="entry name" value="NAD(P)-bd_dom_sf"/>
</dbReference>
<evidence type="ECO:0000313" key="4">
    <source>
        <dbReference type="Proteomes" id="UP000178606"/>
    </source>
</evidence>
<dbReference type="GO" id="GO:0000166">
    <property type="term" value="F:nucleotide binding"/>
    <property type="evidence" value="ECO:0007669"/>
    <property type="project" value="InterPro"/>
</dbReference>
<gene>
    <name evidence="3" type="ORF">A3F84_28410</name>
</gene>
<protein>
    <submittedName>
        <fullName evidence="3">Uncharacterized protein</fullName>
    </submittedName>
</protein>
<organism evidence="3 4">
    <name type="scientific">Handelsmanbacteria sp. (strain RIFCSPLOWO2_12_FULL_64_10)</name>
    <dbReference type="NCBI Taxonomy" id="1817868"/>
    <lineage>
        <taxon>Bacteria</taxon>
        <taxon>Candidatus Handelsmaniibacteriota</taxon>
    </lineage>
</organism>
<proteinExistence type="predicted"/>
<dbReference type="InterPro" id="IPR000683">
    <property type="entry name" value="Gfo/Idh/MocA-like_OxRdtase_N"/>
</dbReference>